<keyword evidence="1" id="KW-0472">Membrane</keyword>
<dbReference type="EMBL" id="MN739131">
    <property type="protein sequence ID" value="QHS90261.1"/>
    <property type="molecule type" value="Genomic_DNA"/>
</dbReference>
<sequence>MQLNIDISDICLLFILVLCISCIIGINIVYIVEKKLNDVMINISRLPSLSNLPKEHMKTISYKEKILDNVDVVTNDVTTNVPVLYMDRIGKTMGNSSDLNNYADIDQIGSIPLNDYFMEPVASNSNNV</sequence>
<feature type="transmembrane region" description="Helical" evidence="1">
    <location>
        <begin position="12"/>
        <end position="32"/>
    </location>
</feature>
<keyword evidence="1" id="KW-0812">Transmembrane</keyword>
<protein>
    <submittedName>
        <fullName evidence="2">Uncharacterized protein</fullName>
    </submittedName>
</protein>
<reference evidence="2" key="1">
    <citation type="journal article" date="2020" name="Nature">
        <title>Giant virus diversity and host interactions through global metagenomics.</title>
        <authorList>
            <person name="Schulz F."/>
            <person name="Roux S."/>
            <person name="Paez-Espino D."/>
            <person name="Jungbluth S."/>
            <person name="Walsh D.A."/>
            <person name="Denef V.J."/>
            <person name="McMahon K.D."/>
            <person name="Konstantinidis K.T."/>
            <person name="Eloe-Fadrosh E.A."/>
            <person name="Kyrpides N.C."/>
            <person name="Woyke T."/>
        </authorList>
    </citation>
    <scope>NUCLEOTIDE SEQUENCE</scope>
    <source>
        <strain evidence="2">GVMAG-M-3300010160-60</strain>
    </source>
</reference>
<accession>A0A6C0BEQ9</accession>
<evidence type="ECO:0000256" key="1">
    <source>
        <dbReference type="SAM" id="Phobius"/>
    </source>
</evidence>
<proteinExistence type="predicted"/>
<dbReference type="AlphaFoldDB" id="A0A6C0BEQ9"/>
<name>A0A6C0BEQ9_9ZZZZ</name>
<evidence type="ECO:0000313" key="2">
    <source>
        <dbReference type="EMBL" id="QHS90261.1"/>
    </source>
</evidence>
<organism evidence="2">
    <name type="scientific">viral metagenome</name>
    <dbReference type="NCBI Taxonomy" id="1070528"/>
    <lineage>
        <taxon>unclassified sequences</taxon>
        <taxon>metagenomes</taxon>
        <taxon>organismal metagenomes</taxon>
    </lineage>
</organism>
<keyword evidence="1" id="KW-1133">Transmembrane helix</keyword>